<evidence type="ECO:0000313" key="2">
    <source>
        <dbReference type="WBParaSite" id="PS1159_v2.g9182.t1"/>
    </source>
</evidence>
<proteinExistence type="predicted"/>
<accession>A0AC35GVC2</accession>
<evidence type="ECO:0000313" key="1">
    <source>
        <dbReference type="Proteomes" id="UP000887580"/>
    </source>
</evidence>
<name>A0AC35GVC2_9BILA</name>
<dbReference type="WBParaSite" id="PS1159_v2.g9182.t1">
    <property type="protein sequence ID" value="PS1159_v2.g9182.t1"/>
    <property type="gene ID" value="PS1159_v2.g9182"/>
</dbReference>
<sequence length="315" mass="35941">MRWIVIFLSNILLIFCFPLEDENLCKRKPYLIFCQEQNVGFFQSRQQNPEVKNSRQTFKSSESPDSSPLERPLISVKEKEMAVEDGDIDVDESGSSKKKQQRPIDLSRPNAEDVAREMGELQRDDPSSTTTTTESNEISETTPAKIQPKHNLFISRYKRAFFSPHSDISQAPAPPAPKPSRNNNNKRQRDWVYLDDSEDLDYIEYRKRRARLLRRLNNLDADQQLHSYHRSTSHYPRSPYSSYGSSYSSYYPSNYYPTYYPSYGYPSSDYGPNPGYMGGYGYRQPFTFGIGSGLNIGLPYGYGVGVGSGLGVTVG</sequence>
<dbReference type="Proteomes" id="UP000887580">
    <property type="component" value="Unplaced"/>
</dbReference>
<organism evidence="1 2">
    <name type="scientific">Panagrolaimus sp. PS1159</name>
    <dbReference type="NCBI Taxonomy" id="55785"/>
    <lineage>
        <taxon>Eukaryota</taxon>
        <taxon>Metazoa</taxon>
        <taxon>Ecdysozoa</taxon>
        <taxon>Nematoda</taxon>
        <taxon>Chromadorea</taxon>
        <taxon>Rhabditida</taxon>
        <taxon>Tylenchina</taxon>
        <taxon>Panagrolaimomorpha</taxon>
        <taxon>Panagrolaimoidea</taxon>
        <taxon>Panagrolaimidae</taxon>
        <taxon>Panagrolaimus</taxon>
    </lineage>
</organism>
<protein>
    <submittedName>
        <fullName evidence="2">Uncharacterized protein</fullName>
    </submittedName>
</protein>
<reference evidence="2" key="1">
    <citation type="submission" date="2022-11" db="UniProtKB">
        <authorList>
            <consortium name="WormBaseParasite"/>
        </authorList>
    </citation>
    <scope>IDENTIFICATION</scope>
</reference>